<evidence type="ECO:0000256" key="1">
    <source>
        <dbReference type="SAM" id="MobiDB-lite"/>
    </source>
</evidence>
<proteinExistence type="predicted"/>
<evidence type="ECO:0000313" key="2">
    <source>
        <dbReference type="EMBL" id="KAK8754727.1"/>
    </source>
</evidence>
<dbReference type="EMBL" id="JARKHS020036866">
    <property type="protein sequence ID" value="KAK8754727.1"/>
    <property type="molecule type" value="Genomic_DNA"/>
</dbReference>
<feature type="compositionally biased region" description="Polar residues" evidence="1">
    <location>
        <begin position="225"/>
        <end position="234"/>
    </location>
</feature>
<accession>A0AAQ4CWY7</accession>
<dbReference type="AlphaFoldDB" id="A0AAQ4CWY7"/>
<comment type="caution">
    <text evidence="2">The sequence shown here is derived from an EMBL/GenBank/DDBJ whole genome shotgun (WGS) entry which is preliminary data.</text>
</comment>
<organism evidence="2 3">
    <name type="scientific">Amblyomma americanum</name>
    <name type="common">Lone star tick</name>
    <dbReference type="NCBI Taxonomy" id="6943"/>
    <lineage>
        <taxon>Eukaryota</taxon>
        <taxon>Metazoa</taxon>
        <taxon>Ecdysozoa</taxon>
        <taxon>Arthropoda</taxon>
        <taxon>Chelicerata</taxon>
        <taxon>Arachnida</taxon>
        <taxon>Acari</taxon>
        <taxon>Parasitiformes</taxon>
        <taxon>Ixodida</taxon>
        <taxon>Ixodoidea</taxon>
        <taxon>Ixodidae</taxon>
        <taxon>Amblyomminae</taxon>
        <taxon>Amblyomma</taxon>
    </lineage>
</organism>
<evidence type="ECO:0000313" key="3">
    <source>
        <dbReference type="Proteomes" id="UP001321473"/>
    </source>
</evidence>
<dbReference type="Proteomes" id="UP001321473">
    <property type="component" value="Unassembled WGS sequence"/>
</dbReference>
<sequence length="244" mass="26666">MITKYWHHCIDALDGCEDSCTRSHSNSLYKLALVFGVQSAVFCKLCAAVLETVCSHQTVLSPQQEALLADTGRTLCIAILYPVDDHEIPCTTASMHGDGCEDSCTRTTETPFTAGSVFGVQSTVFCKLCAAVLETVCSHQTVLSPQQEAPSSGYRKNSPAIANSVVLSMITKYWHHCIDALDGCEDSCTRSHSNSLYSWHCLWCSKDSILQTLRRCPGDGLPHQTVRSPQQEAPSSGYRKNSLP</sequence>
<name>A0AAQ4CWY7_AMBAM</name>
<feature type="region of interest" description="Disordered" evidence="1">
    <location>
        <begin position="221"/>
        <end position="244"/>
    </location>
</feature>
<keyword evidence="3" id="KW-1185">Reference proteome</keyword>
<gene>
    <name evidence="2" type="ORF">V5799_002573</name>
</gene>
<protein>
    <submittedName>
        <fullName evidence="2">Uncharacterized protein</fullName>
    </submittedName>
</protein>
<reference evidence="2 3" key="1">
    <citation type="journal article" date="2023" name="Arcadia Sci">
        <title>De novo assembly of a long-read Amblyomma americanum tick genome.</title>
        <authorList>
            <person name="Chou S."/>
            <person name="Poskanzer K.E."/>
            <person name="Rollins M."/>
            <person name="Thuy-Boun P.S."/>
        </authorList>
    </citation>
    <scope>NUCLEOTIDE SEQUENCE [LARGE SCALE GENOMIC DNA]</scope>
    <source>
        <strain evidence="2">F_SG_1</strain>
        <tissue evidence="2">Salivary glands</tissue>
    </source>
</reference>